<dbReference type="EMBL" id="FNVB01000007">
    <property type="protein sequence ID" value="SEG87891.1"/>
    <property type="molecule type" value="Genomic_DNA"/>
</dbReference>
<evidence type="ECO:0000313" key="2">
    <source>
        <dbReference type="EMBL" id="SEG87891.1"/>
    </source>
</evidence>
<evidence type="ECO:0000313" key="5">
    <source>
        <dbReference type="Proteomes" id="UP000236729"/>
    </source>
</evidence>
<organism evidence="2 5">
    <name type="scientific">Saccharopolyspora kobensis</name>
    <dbReference type="NCBI Taxonomy" id="146035"/>
    <lineage>
        <taxon>Bacteria</taxon>
        <taxon>Bacillati</taxon>
        <taxon>Actinomycetota</taxon>
        <taxon>Actinomycetes</taxon>
        <taxon>Pseudonocardiales</taxon>
        <taxon>Pseudonocardiaceae</taxon>
        <taxon>Saccharopolyspora</taxon>
    </lineage>
</organism>
<reference evidence="4 5" key="1">
    <citation type="submission" date="2016-10" db="EMBL/GenBank/DDBJ databases">
        <authorList>
            <person name="Varghese N."/>
            <person name="Submissions S."/>
        </authorList>
    </citation>
    <scope>NUCLEOTIDE SEQUENCE [LARGE SCALE GENOMIC DNA]</scope>
    <source>
        <strain evidence="5">ATCC 20501</strain>
        <strain evidence="3 4">CGMCC 4.3529</strain>
    </source>
</reference>
<keyword evidence="4" id="KW-1185">Reference proteome</keyword>
<accession>A0A1I1XAE2</accession>
<feature type="region of interest" description="Disordered" evidence="1">
    <location>
        <begin position="249"/>
        <end position="294"/>
    </location>
</feature>
<feature type="compositionally biased region" description="Basic and acidic residues" evidence="1">
    <location>
        <begin position="275"/>
        <end position="294"/>
    </location>
</feature>
<dbReference type="EMBL" id="FOME01000008">
    <property type="protein sequence ID" value="SFE04386.1"/>
    <property type="molecule type" value="Genomic_DNA"/>
</dbReference>
<sequence>MADIAHLGEPWHVEPVNFEQIARDLCTADPAGFVAARDREAAEAKQRGDDDLAAALKKLRKPTTAAWAVNLLAAREPAALSTLLDLGERLRSAQRELRGDDIRGLAGERTEILRDLTDRAAALAGEHGHPLTPTGRQQVEQTLTAALSDPAAGHEVQSATLTKPLEYSGFGLDELAVAAMRRTAQRTEKPRRAAEPLAELREELRRSDAQLGEAADALEAAERAQREAEDRCEELRDEIDELREQLAQRRGALEHAEDEQRELRRSAKAARQRRERAQRDRDAVAERLRNAEAR</sequence>
<dbReference type="AlphaFoldDB" id="A0A1H6DRH3"/>
<accession>A0A1H6DRH3</accession>
<name>A0A1H6DRH3_9PSEU</name>
<dbReference type="Proteomes" id="UP000199690">
    <property type="component" value="Unassembled WGS sequence"/>
</dbReference>
<proteinExistence type="predicted"/>
<dbReference type="SMR" id="A0A1H6DRH3"/>
<gene>
    <name evidence="2" type="ORF">SAMN02982929_04867</name>
    <name evidence="3" type="ORF">SAMN05216506_108161</name>
</gene>
<dbReference type="Proteomes" id="UP000236729">
    <property type="component" value="Unassembled WGS sequence"/>
</dbReference>
<evidence type="ECO:0000313" key="4">
    <source>
        <dbReference type="Proteomes" id="UP000199690"/>
    </source>
</evidence>
<dbReference type="RefSeq" id="WP_093354917.1">
    <property type="nucleotide sequence ID" value="NZ_FNVB01000007.1"/>
</dbReference>
<reference evidence="2" key="2">
    <citation type="submission" date="2016-10" db="EMBL/GenBank/DDBJ databases">
        <authorList>
            <person name="de Groot N.N."/>
        </authorList>
    </citation>
    <scope>NUCLEOTIDE SEQUENCE [LARGE SCALE GENOMIC DNA]</scope>
    <source>
        <strain evidence="2">ATCC 20501</strain>
    </source>
</reference>
<evidence type="ECO:0000313" key="3">
    <source>
        <dbReference type="EMBL" id="SFE04386.1"/>
    </source>
</evidence>
<protein>
    <submittedName>
        <fullName evidence="2">Uncharacterized protein</fullName>
    </submittedName>
</protein>
<evidence type="ECO:0000256" key="1">
    <source>
        <dbReference type="SAM" id="MobiDB-lite"/>
    </source>
</evidence>